<keyword evidence="3" id="KW-0812">Transmembrane</keyword>
<comment type="similarity">
    <text evidence="1">Belongs to the GerABKA family.</text>
</comment>
<dbReference type="Pfam" id="PF03323">
    <property type="entry name" value="GerA"/>
    <property type="match status" value="1"/>
</dbReference>
<evidence type="ECO:0000256" key="3">
    <source>
        <dbReference type="SAM" id="Phobius"/>
    </source>
</evidence>
<feature type="transmembrane region" description="Helical" evidence="3">
    <location>
        <begin position="393"/>
        <end position="418"/>
    </location>
</feature>
<dbReference type="InterPro" id="IPR004995">
    <property type="entry name" value="Spore_Ger"/>
</dbReference>
<dbReference type="InterPro" id="IPR050768">
    <property type="entry name" value="UPF0353/GerABKA_families"/>
</dbReference>
<dbReference type="RefSeq" id="WP_307355874.1">
    <property type="nucleotide sequence ID" value="NZ_BAAACJ010000030.1"/>
</dbReference>
<name>A0ABU0JS91_HATLI</name>
<feature type="transmembrane region" description="Helical" evidence="3">
    <location>
        <begin position="276"/>
        <end position="295"/>
    </location>
</feature>
<comment type="caution">
    <text evidence="4">The sequence shown here is derived from an EMBL/GenBank/DDBJ whole genome shotgun (WGS) entry which is preliminary data.</text>
</comment>
<keyword evidence="3" id="KW-1133">Transmembrane helix</keyword>
<evidence type="ECO:0000256" key="2">
    <source>
        <dbReference type="ARBA" id="ARBA00023136"/>
    </source>
</evidence>
<accession>A0ABU0JS91</accession>
<dbReference type="PANTHER" id="PTHR22550">
    <property type="entry name" value="SPORE GERMINATION PROTEIN"/>
    <property type="match status" value="1"/>
</dbReference>
<reference evidence="4 5" key="1">
    <citation type="submission" date="2023-07" db="EMBL/GenBank/DDBJ databases">
        <title>Genomic Encyclopedia of Type Strains, Phase IV (KMG-IV): sequencing the most valuable type-strain genomes for metagenomic binning, comparative biology and taxonomic classification.</title>
        <authorList>
            <person name="Goeker M."/>
        </authorList>
    </citation>
    <scope>NUCLEOTIDE SEQUENCE [LARGE SCALE GENOMIC DNA]</scope>
    <source>
        <strain evidence="4 5">DSM 1400</strain>
    </source>
</reference>
<dbReference type="PIRSF" id="PIRSF005690">
    <property type="entry name" value="GerBA"/>
    <property type="match status" value="1"/>
</dbReference>
<organism evidence="4 5">
    <name type="scientific">Hathewaya limosa</name>
    <name type="common">Clostridium limosum</name>
    <dbReference type="NCBI Taxonomy" id="1536"/>
    <lineage>
        <taxon>Bacteria</taxon>
        <taxon>Bacillati</taxon>
        <taxon>Bacillota</taxon>
        <taxon>Clostridia</taxon>
        <taxon>Eubacteriales</taxon>
        <taxon>Clostridiaceae</taxon>
        <taxon>Hathewaya</taxon>
    </lineage>
</organism>
<evidence type="ECO:0000313" key="5">
    <source>
        <dbReference type="Proteomes" id="UP001224418"/>
    </source>
</evidence>
<evidence type="ECO:0000313" key="4">
    <source>
        <dbReference type="EMBL" id="MDQ0479961.1"/>
    </source>
</evidence>
<sequence length="465" mass="52269">MNDDKIKSIENTLKGNFDLKWRKIIKDEGMINFVFIDNLCDTKYIADYIVKPIISYEGKIDGNIIKNQLLDASIVGEVEKEKEIILHILSGDLIIISNYFNDILFCEAKGFVRRSVSVPPAEAVIKGPREGFTETIVDNVSLIRRKVKNENLKFETFIVGKNSNTSVALCYIKDVAPTKIVSYIRNKLQTSELDFILDINYIEEGLNRRSSVFETSGYSEKPDIIASQLFEGRIAIIVDGTPAVLTLPYFFIENFQSPDDYYFNKHFVNFIRMQRWIAFFISILLPGMYLAITTYHFSLIPTIFVFRLANSRAGVPFPTIVELLLMISFFQLLREAGLRIPVPVGSSISIVGSLILGEAAVGAGLASESTVIIVALCSIATSLTPKLYNSIAIWSLIIIGFSALLGLPGFYLGFFVLISSVGSLKSCDYPYLFPLTTTSDYKLRDIIFRGKLKNISKDFLKKDEE</sequence>
<keyword evidence="5" id="KW-1185">Reference proteome</keyword>
<proteinExistence type="inferred from homology"/>
<dbReference type="EMBL" id="JAUSWN010000013">
    <property type="protein sequence ID" value="MDQ0479961.1"/>
    <property type="molecule type" value="Genomic_DNA"/>
</dbReference>
<protein>
    <submittedName>
        <fullName evidence="4">Type IV secretory pathway VirB2 component (Pilin)</fullName>
    </submittedName>
</protein>
<dbReference type="Proteomes" id="UP001224418">
    <property type="component" value="Unassembled WGS sequence"/>
</dbReference>
<evidence type="ECO:0000256" key="1">
    <source>
        <dbReference type="ARBA" id="ARBA00005278"/>
    </source>
</evidence>
<gene>
    <name evidence="4" type="ORF">QOZ93_001704</name>
</gene>
<dbReference type="PANTHER" id="PTHR22550:SF5">
    <property type="entry name" value="LEUCINE ZIPPER PROTEIN 4"/>
    <property type="match status" value="1"/>
</dbReference>
<feature type="transmembrane region" description="Helical" evidence="3">
    <location>
        <begin position="354"/>
        <end position="381"/>
    </location>
</feature>
<feature type="transmembrane region" description="Helical" evidence="3">
    <location>
        <begin position="315"/>
        <end position="333"/>
    </location>
</feature>
<keyword evidence="2 3" id="KW-0472">Membrane</keyword>